<dbReference type="PANTHER" id="PTHR47784">
    <property type="entry name" value="STEROL UPTAKE CONTROL PROTEIN 2"/>
    <property type="match status" value="1"/>
</dbReference>
<dbReference type="InterPro" id="IPR053157">
    <property type="entry name" value="Sterol_Uptake_Regulator"/>
</dbReference>
<proteinExistence type="predicted"/>
<dbReference type="Proteomes" id="UP000027920">
    <property type="component" value="Unassembled WGS sequence"/>
</dbReference>
<dbReference type="AlphaFoldDB" id="A0A072P674"/>
<dbReference type="STRING" id="1182545.A0A072P674"/>
<evidence type="ECO:0008006" key="3">
    <source>
        <dbReference type="Google" id="ProtNLM"/>
    </source>
</evidence>
<protein>
    <recommendedName>
        <fullName evidence="3">C6 transcription factor</fullName>
    </recommendedName>
</protein>
<dbReference type="OrthoDB" id="416217at2759"/>
<sequence length="255" mass="28849">MQACSGLRQYLDTAATPQADNIDAAITTSMFLGSLSFADATEDYQVALDNRPVPFFWLSNQRGLGSLLSIFQSQSVSMQSMWLSMFDEVAEDVLRLNDNRPGIDGIPAELAQMFGVKKTSTCDQHHYLGVLRRLCRLLRVDPGNNMALLQYMQFVEGLSSRFVSLLNTLDIRALLLLSYWLALLCAKKCWWSQQRARNDCWAICKYLENHGDEGLWNYMDFPAAACDYPYIGVAPAGWALINRLRRDSRQLGLLL</sequence>
<dbReference type="PANTHER" id="PTHR47784:SF9">
    <property type="entry name" value="ZN(II)2CYS6 TRANSCRIPTION FACTOR (EUROFUNG)"/>
    <property type="match status" value="1"/>
</dbReference>
<dbReference type="VEuPathDB" id="FungiDB:A1O9_08086"/>
<dbReference type="RefSeq" id="XP_013257926.1">
    <property type="nucleotide sequence ID" value="XM_013402472.1"/>
</dbReference>
<gene>
    <name evidence="1" type="ORF">A1O9_08086</name>
</gene>
<accession>A0A072P674</accession>
<name>A0A072P674_9EURO</name>
<dbReference type="GO" id="GO:0001228">
    <property type="term" value="F:DNA-binding transcription activator activity, RNA polymerase II-specific"/>
    <property type="evidence" value="ECO:0007669"/>
    <property type="project" value="TreeGrafter"/>
</dbReference>
<dbReference type="HOGENOM" id="CLU_024934_9_0_1"/>
<keyword evidence="2" id="KW-1185">Reference proteome</keyword>
<evidence type="ECO:0000313" key="2">
    <source>
        <dbReference type="Proteomes" id="UP000027920"/>
    </source>
</evidence>
<reference evidence="1 2" key="1">
    <citation type="submission" date="2013-03" db="EMBL/GenBank/DDBJ databases">
        <title>The Genome Sequence of Exophiala aquamarina CBS 119918.</title>
        <authorList>
            <consortium name="The Broad Institute Genomics Platform"/>
            <person name="Cuomo C."/>
            <person name="de Hoog S."/>
            <person name="Gorbushina A."/>
            <person name="Walker B."/>
            <person name="Young S.K."/>
            <person name="Zeng Q."/>
            <person name="Gargeya S."/>
            <person name="Fitzgerald M."/>
            <person name="Haas B."/>
            <person name="Abouelleil A."/>
            <person name="Allen A.W."/>
            <person name="Alvarado L."/>
            <person name="Arachchi H.M."/>
            <person name="Berlin A.M."/>
            <person name="Chapman S.B."/>
            <person name="Gainer-Dewar J."/>
            <person name="Goldberg J."/>
            <person name="Griggs A."/>
            <person name="Gujja S."/>
            <person name="Hansen M."/>
            <person name="Howarth C."/>
            <person name="Imamovic A."/>
            <person name="Ireland A."/>
            <person name="Larimer J."/>
            <person name="McCowan C."/>
            <person name="Murphy C."/>
            <person name="Pearson M."/>
            <person name="Poon T.W."/>
            <person name="Priest M."/>
            <person name="Roberts A."/>
            <person name="Saif S."/>
            <person name="Shea T."/>
            <person name="Sisk P."/>
            <person name="Sykes S."/>
            <person name="Wortman J."/>
            <person name="Nusbaum C."/>
            <person name="Birren B."/>
        </authorList>
    </citation>
    <scope>NUCLEOTIDE SEQUENCE [LARGE SCALE GENOMIC DNA]</scope>
    <source>
        <strain evidence="1 2">CBS 119918</strain>
    </source>
</reference>
<organism evidence="1 2">
    <name type="scientific">Exophiala aquamarina CBS 119918</name>
    <dbReference type="NCBI Taxonomy" id="1182545"/>
    <lineage>
        <taxon>Eukaryota</taxon>
        <taxon>Fungi</taxon>
        <taxon>Dikarya</taxon>
        <taxon>Ascomycota</taxon>
        <taxon>Pezizomycotina</taxon>
        <taxon>Eurotiomycetes</taxon>
        <taxon>Chaetothyriomycetidae</taxon>
        <taxon>Chaetothyriales</taxon>
        <taxon>Herpotrichiellaceae</taxon>
        <taxon>Exophiala</taxon>
    </lineage>
</organism>
<comment type="caution">
    <text evidence="1">The sequence shown here is derived from an EMBL/GenBank/DDBJ whole genome shotgun (WGS) entry which is preliminary data.</text>
</comment>
<evidence type="ECO:0000313" key="1">
    <source>
        <dbReference type="EMBL" id="KEF55336.1"/>
    </source>
</evidence>
<dbReference type="EMBL" id="AMGV01000007">
    <property type="protein sequence ID" value="KEF55336.1"/>
    <property type="molecule type" value="Genomic_DNA"/>
</dbReference>
<dbReference type="GeneID" id="25282999"/>